<proteinExistence type="predicted"/>
<organism evidence="2">
    <name type="scientific">bioreactor metagenome</name>
    <dbReference type="NCBI Taxonomy" id="1076179"/>
    <lineage>
        <taxon>unclassified sequences</taxon>
        <taxon>metagenomes</taxon>
        <taxon>ecological metagenomes</taxon>
    </lineage>
</organism>
<dbReference type="AlphaFoldDB" id="A0A644YH79"/>
<reference evidence="2" key="1">
    <citation type="submission" date="2019-08" db="EMBL/GenBank/DDBJ databases">
        <authorList>
            <person name="Kucharzyk K."/>
            <person name="Murdoch R.W."/>
            <person name="Higgins S."/>
            <person name="Loffler F."/>
        </authorList>
    </citation>
    <scope>NUCLEOTIDE SEQUENCE</scope>
</reference>
<dbReference type="EMBL" id="VSSQ01005092">
    <property type="protein sequence ID" value="MPM27810.1"/>
    <property type="molecule type" value="Genomic_DNA"/>
</dbReference>
<gene>
    <name evidence="2" type="ORF">SDC9_74324</name>
</gene>
<protein>
    <submittedName>
        <fullName evidence="2">Uncharacterized protein</fullName>
    </submittedName>
</protein>
<sequence>MESLERTNTISLDRLVENTVRAYEQHRITFERLEYLLSLSGLQAGQVGIKSPEQPQLPSNEELSSLMEI</sequence>
<comment type="caution">
    <text evidence="2">The sequence shown here is derived from an EMBL/GenBank/DDBJ whole genome shotgun (WGS) entry which is preliminary data.</text>
</comment>
<feature type="region of interest" description="Disordered" evidence="1">
    <location>
        <begin position="49"/>
        <end position="69"/>
    </location>
</feature>
<accession>A0A644YH79</accession>
<name>A0A644YH79_9ZZZZ</name>
<feature type="compositionally biased region" description="Polar residues" evidence="1">
    <location>
        <begin position="53"/>
        <end position="63"/>
    </location>
</feature>
<evidence type="ECO:0000256" key="1">
    <source>
        <dbReference type="SAM" id="MobiDB-lite"/>
    </source>
</evidence>
<evidence type="ECO:0000313" key="2">
    <source>
        <dbReference type="EMBL" id="MPM27810.1"/>
    </source>
</evidence>